<dbReference type="InterPro" id="IPR006357">
    <property type="entry name" value="HAD-SF_hydro_IIA"/>
</dbReference>
<keyword evidence="1" id="KW-0378">Hydrolase</keyword>
<accession>A0A3D9XE78</accession>
<dbReference type="RefSeq" id="WP_116222761.1">
    <property type="nucleotide sequence ID" value="NZ_CP038197.1"/>
</dbReference>
<dbReference type="Pfam" id="PF13242">
    <property type="entry name" value="Hydrolase_like"/>
    <property type="match status" value="1"/>
</dbReference>
<comment type="caution">
    <text evidence="1">The sequence shown here is derived from an EMBL/GenBank/DDBJ whole genome shotgun (WGS) entry which is preliminary data.</text>
</comment>
<name>A0A3D9XE78_PARVE</name>
<dbReference type="Proteomes" id="UP000256941">
    <property type="component" value="Unassembled WGS sequence"/>
</dbReference>
<gene>
    <name evidence="1" type="ORF">BDD41_3953</name>
</gene>
<reference evidence="1 2" key="1">
    <citation type="submission" date="2018-08" db="EMBL/GenBank/DDBJ databases">
        <title>Genomic Encyclopedia of Archaeal and Bacterial Type Strains, Phase II (KMG-II): from individual species to whole genera.</title>
        <authorList>
            <person name="Goeker M."/>
        </authorList>
    </citation>
    <scope>NUCLEOTIDE SEQUENCE [LARGE SCALE GENOMIC DNA]</scope>
    <source>
        <strain evidence="1 2">DSM 17099</strain>
    </source>
</reference>
<dbReference type="PANTHER" id="PTHR19288">
    <property type="entry name" value="4-NITROPHENYLPHOSPHATASE-RELATED"/>
    <property type="match status" value="1"/>
</dbReference>
<dbReference type="InterPro" id="IPR006356">
    <property type="entry name" value="HAD-SF_hydro_IIA_hyp3"/>
</dbReference>
<dbReference type="SUPFAM" id="SSF56784">
    <property type="entry name" value="HAD-like"/>
    <property type="match status" value="1"/>
</dbReference>
<dbReference type="CDD" id="cd07525">
    <property type="entry name" value="HAD_like"/>
    <property type="match status" value="1"/>
</dbReference>
<sequence length="289" mass="31060">MTQIIRSLDEIAPNYDVLFCDLWGCLHNGVAAFPAAVAALQGFRAGGGRVVLLTNAPRPRRYVAAQLDAMGVPRDAWDAIVSSGDAAQDAMFAGAVGRRVWAIAQPKDEGFFTDIPEEWRDAPAISRVALDEAEGIVCCGLFDDLVEVPEDYRARLMLARERGLKLLCANPDVVVDLGEKRLYCAGALAELYEDLGGTSLYFGKPHPPIYDLARRRLGLGEDARILAIGDGIATDIAGATGEGLDALFITGGLAFDQFGADVENPDPAQLGEWLALRSQNPAYAIGRLR</sequence>
<organism evidence="1 2">
    <name type="scientific">Paracoccus versutus</name>
    <name type="common">Thiobacillus versutus</name>
    <dbReference type="NCBI Taxonomy" id="34007"/>
    <lineage>
        <taxon>Bacteria</taxon>
        <taxon>Pseudomonadati</taxon>
        <taxon>Pseudomonadota</taxon>
        <taxon>Alphaproteobacteria</taxon>
        <taxon>Rhodobacterales</taxon>
        <taxon>Paracoccaceae</taxon>
        <taxon>Paracoccus</taxon>
    </lineage>
</organism>
<dbReference type="InterPro" id="IPR036412">
    <property type="entry name" value="HAD-like_sf"/>
</dbReference>
<dbReference type="Gene3D" id="3.40.50.1000">
    <property type="entry name" value="HAD superfamily/HAD-like"/>
    <property type="match status" value="2"/>
</dbReference>
<dbReference type="Pfam" id="PF13344">
    <property type="entry name" value="Hydrolase_6"/>
    <property type="match status" value="1"/>
</dbReference>
<proteinExistence type="predicted"/>
<dbReference type="PANTHER" id="PTHR19288:SF90">
    <property type="entry name" value="OS08G0542600 PROTEIN"/>
    <property type="match status" value="1"/>
</dbReference>
<evidence type="ECO:0000313" key="1">
    <source>
        <dbReference type="EMBL" id="REF68870.1"/>
    </source>
</evidence>
<dbReference type="NCBIfam" id="TIGR01459">
    <property type="entry name" value="HAD-SF-IIA-hyp4"/>
    <property type="match status" value="1"/>
</dbReference>
<dbReference type="EMBL" id="QTUJ01000003">
    <property type="protein sequence ID" value="REF68870.1"/>
    <property type="molecule type" value="Genomic_DNA"/>
</dbReference>
<dbReference type="GO" id="GO:0005737">
    <property type="term" value="C:cytoplasm"/>
    <property type="evidence" value="ECO:0007669"/>
    <property type="project" value="TreeGrafter"/>
</dbReference>
<dbReference type="AlphaFoldDB" id="A0A3D9XE78"/>
<dbReference type="InterPro" id="IPR023214">
    <property type="entry name" value="HAD_sf"/>
</dbReference>
<protein>
    <submittedName>
        <fullName evidence="1">HAD superfamily hydrolase (TIGR01459 family)</fullName>
    </submittedName>
</protein>
<evidence type="ECO:0000313" key="2">
    <source>
        <dbReference type="Proteomes" id="UP000256941"/>
    </source>
</evidence>
<dbReference type="GO" id="GO:0016791">
    <property type="term" value="F:phosphatase activity"/>
    <property type="evidence" value="ECO:0007669"/>
    <property type="project" value="TreeGrafter"/>
</dbReference>
<dbReference type="NCBIfam" id="TIGR01460">
    <property type="entry name" value="HAD-SF-IIA"/>
    <property type="match status" value="1"/>
</dbReference>